<keyword evidence="2" id="KW-1185">Reference proteome</keyword>
<protein>
    <submittedName>
        <fullName evidence="1">Uncharacterized protein</fullName>
    </submittedName>
</protein>
<gene>
    <name evidence="1" type="ORF">B0F90DRAFT_1560841</name>
</gene>
<dbReference type="Proteomes" id="UP001203297">
    <property type="component" value="Unassembled WGS sequence"/>
</dbReference>
<sequence>PPPPFTPYVAEFQVSGDEVISHDPHLNEDGEALYRFLLSQAESLPIFLVHCAGYHSESRTRTVTNPGLNGGTSTQTYTETVTDFSFYIGHRVLPQATQWTVGDDEPVYRGRMVRQTGLPGSATKAESAHVEKFKEWSNERRVRGLPPWVGPRDVASREPGYKASTVIRPRETDVLKSSWTLRQWADDYCKSRAKFKEFVVHGWNLSILHAAIEDAIRSTRYRGRVAINFEVRVNKVVVRPDSRLSRALSKTWLKILLTVTLVYPFILLYQHFNSKGGGRWTVAGGAYALKRWMLPPNGVQPGAVPNLFQTPDGPRILIGVREGEWFRTWEAIIHRSVVNRKIDWTPM</sequence>
<dbReference type="PANTHER" id="PTHR37848">
    <property type="entry name" value="EXPRESSED PROTEIN"/>
    <property type="match status" value="1"/>
</dbReference>
<proteinExistence type="predicted"/>
<feature type="non-terminal residue" evidence="1">
    <location>
        <position position="347"/>
    </location>
</feature>
<evidence type="ECO:0000313" key="2">
    <source>
        <dbReference type="Proteomes" id="UP001203297"/>
    </source>
</evidence>
<dbReference type="AlphaFoldDB" id="A0AAD4M9S5"/>
<dbReference type="EMBL" id="WTXG01000006">
    <property type="protein sequence ID" value="KAI0305119.1"/>
    <property type="molecule type" value="Genomic_DNA"/>
</dbReference>
<feature type="non-terminal residue" evidence="1">
    <location>
        <position position="1"/>
    </location>
</feature>
<dbReference type="PANTHER" id="PTHR37848:SF1">
    <property type="entry name" value="SUN DOMAIN-CONTAINING PROTEIN"/>
    <property type="match status" value="1"/>
</dbReference>
<accession>A0AAD4M9S5</accession>
<comment type="caution">
    <text evidence="1">The sequence shown here is derived from an EMBL/GenBank/DDBJ whole genome shotgun (WGS) entry which is preliminary data.</text>
</comment>
<organism evidence="1 2">
    <name type="scientific">Multifurca ochricompacta</name>
    <dbReference type="NCBI Taxonomy" id="376703"/>
    <lineage>
        <taxon>Eukaryota</taxon>
        <taxon>Fungi</taxon>
        <taxon>Dikarya</taxon>
        <taxon>Basidiomycota</taxon>
        <taxon>Agaricomycotina</taxon>
        <taxon>Agaricomycetes</taxon>
        <taxon>Russulales</taxon>
        <taxon>Russulaceae</taxon>
        <taxon>Multifurca</taxon>
    </lineage>
</organism>
<name>A0AAD4M9S5_9AGAM</name>
<reference evidence="1" key="1">
    <citation type="journal article" date="2022" name="New Phytol.">
        <title>Evolutionary transition to the ectomycorrhizal habit in the genomes of a hyperdiverse lineage of mushroom-forming fungi.</title>
        <authorList>
            <person name="Looney B."/>
            <person name="Miyauchi S."/>
            <person name="Morin E."/>
            <person name="Drula E."/>
            <person name="Courty P.E."/>
            <person name="Kohler A."/>
            <person name="Kuo A."/>
            <person name="LaButti K."/>
            <person name="Pangilinan J."/>
            <person name="Lipzen A."/>
            <person name="Riley R."/>
            <person name="Andreopoulos W."/>
            <person name="He G."/>
            <person name="Johnson J."/>
            <person name="Nolan M."/>
            <person name="Tritt A."/>
            <person name="Barry K.W."/>
            <person name="Grigoriev I.V."/>
            <person name="Nagy L.G."/>
            <person name="Hibbett D."/>
            <person name="Henrissat B."/>
            <person name="Matheny P.B."/>
            <person name="Labbe J."/>
            <person name="Martin F.M."/>
        </authorList>
    </citation>
    <scope>NUCLEOTIDE SEQUENCE</scope>
    <source>
        <strain evidence="1">BPL690</strain>
    </source>
</reference>
<evidence type="ECO:0000313" key="1">
    <source>
        <dbReference type="EMBL" id="KAI0305119.1"/>
    </source>
</evidence>